<reference evidence="2" key="1">
    <citation type="submission" date="2021-02" db="EMBL/GenBank/DDBJ databases">
        <title>Psilocybe cubensis genome.</title>
        <authorList>
            <person name="Mckernan K.J."/>
            <person name="Crawford S."/>
            <person name="Trippe A."/>
            <person name="Kane L.T."/>
            <person name="Mclaughlin S."/>
        </authorList>
    </citation>
    <scope>NUCLEOTIDE SEQUENCE [LARGE SCALE GENOMIC DNA]</scope>
    <source>
        <strain evidence="2">MGC-MH-2018</strain>
    </source>
</reference>
<evidence type="ECO:0000313" key="2">
    <source>
        <dbReference type="EMBL" id="KAG5163521.1"/>
    </source>
</evidence>
<gene>
    <name evidence="2" type="ORF">JR316_011298</name>
</gene>
<feature type="region of interest" description="Disordered" evidence="1">
    <location>
        <begin position="272"/>
        <end position="305"/>
    </location>
</feature>
<feature type="compositionally biased region" description="Polar residues" evidence="1">
    <location>
        <begin position="283"/>
        <end position="305"/>
    </location>
</feature>
<evidence type="ECO:0000256" key="1">
    <source>
        <dbReference type="SAM" id="MobiDB-lite"/>
    </source>
</evidence>
<feature type="compositionally biased region" description="Acidic residues" evidence="1">
    <location>
        <begin position="446"/>
        <end position="460"/>
    </location>
</feature>
<comment type="caution">
    <text evidence="2">The sequence shown here is derived from an EMBL/GenBank/DDBJ whole genome shotgun (WGS) entry which is preliminary data.</text>
</comment>
<dbReference type="OrthoDB" id="3066206at2759"/>
<dbReference type="AlphaFoldDB" id="A0A8H8CFC8"/>
<name>A0A8H8CFC8_PSICU</name>
<sequence length="537" mass="60365">MTSINDSPRAHIAWGKFLAKYQYKVSTLSSNHDRSTGRLHSLPPELLESARNEWISDLTKSGCTPYGWPTLPEEIGQLEQVLQWRSSEMWNHLIGLKLGARDSKQQSTFHGSSHHSWTMENEGPMGNTSIHMDATAPTRTEQEDSNLDPSSRVIVFLPRLYGLSPSLFHRIWTSGDESSGLKDYALLKWRALMKEFYSMAKQYGEQVEDLLRKVKNVHDVEKLLLASDHYHQQLADGVYRDWEQAISEWSEGYAEKKGSILNGDIGIMGHDQQNHTKFDISGPQENTQGMETNQRSVSVGSWTASSETTCRGERRSVCLVDTYGDLSSPSSSALSTFLSNTNDIFTSKTFSMPSNSRHRSDSQSDLSARATNQHEEDPQDFVLPPDISAEIEAAYAQAGKLHAEKVRMMDDVYCRMEEGRISVSWNTENYEDLLGQSYDTVLETTESDMQDPTEEDEWDESNTSTPVPGSPALSSTHLEKNWSLSPLLSELNPLDTMPMNSPWTASPKVREQNGGRVEFLGRPNQKLTCLSDGRVGH</sequence>
<protein>
    <submittedName>
        <fullName evidence="2">Uncharacterized protein</fullName>
    </submittedName>
</protein>
<feature type="region of interest" description="Disordered" evidence="1">
    <location>
        <begin position="446"/>
        <end position="476"/>
    </location>
</feature>
<proteinExistence type="predicted"/>
<accession>A0A8H8CFC8</accession>
<organism evidence="2">
    <name type="scientific">Psilocybe cubensis</name>
    <name type="common">Psychedelic mushroom</name>
    <name type="synonym">Stropharia cubensis</name>
    <dbReference type="NCBI Taxonomy" id="181762"/>
    <lineage>
        <taxon>Eukaryota</taxon>
        <taxon>Fungi</taxon>
        <taxon>Dikarya</taxon>
        <taxon>Basidiomycota</taxon>
        <taxon>Agaricomycotina</taxon>
        <taxon>Agaricomycetes</taxon>
        <taxon>Agaricomycetidae</taxon>
        <taxon>Agaricales</taxon>
        <taxon>Agaricineae</taxon>
        <taxon>Strophariaceae</taxon>
        <taxon>Psilocybe</taxon>
    </lineage>
</organism>
<feature type="region of interest" description="Disordered" evidence="1">
    <location>
        <begin position="348"/>
        <end position="381"/>
    </location>
</feature>
<dbReference type="EMBL" id="JAFIQS010000014">
    <property type="protein sequence ID" value="KAG5163521.1"/>
    <property type="molecule type" value="Genomic_DNA"/>
</dbReference>
<feature type="compositionally biased region" description="Polar residues" evidence="1">
    <location>
        <begin position="461"/>
        <end position="476"/>
    </location>
</feature>